<evidence type="ECO:0000256" key="5">
    <source>
        <dbReference type="ARBA" id="ARBA00018097"/>
    </source>
</evidence>
<comment type="catalytic activity">
    <reaction evidence="12">
        <text>1D-myo-inositol hexakisphosphate + H2O = 1D-myo-inositol 1,2,4,5,6-pentakisphosphate + phosphate</text>
        <dbReference type="Rhea" id="RHEA:16989"/>
        <dbReference type="ChEBI" id="CHEBI:15377"/>
        <dbReference type="ChEBI" id="CHEBI:43474"/>
        <dbReference type="ChEBI" id="CHEBI:57798"/>
        <dbReference type="ChEBI" id="CHEBI:58130"/>
        <dbReference type="EC" id="3.1.3.62"/>
    </reaction>
    <physiologicalReaction direction="left-to-right" evidence="12">
        <dbReference type="Rhea" id="RHEA:16990"/>
    </physiologicalReaction>
</comment>
<dbReference type="PANTHER" id="PTHR20963:SF8">
    <property type="entry name" value="MULTIPLE INOSITOL POLYPHOSPHATE PHOSPHATASE 1"/>
    <property type="match status" value="1"/>
</dbReference>
<evidence type="ECO:0000256" key="1">
    <source>
        <dbReference type="ARBA" id="ARBA00004370"/>
    </source>
</evidence>
<dbReference type="SUPFAM" id="SSF53254">
    <property type="entry name" value="Phosphoglycerate mutase-like"/>
    <property type="match status" value="1"/>
</dbReference>
<comment type="caution">
    <text evidence="14">The sequence shown here is derived from an EMBL/GenBank/DDBJ whole genome shotgun (WGS) entry which is preliminary data.</text>
</comment>
<dbReference type="InterPro" id="IPR029033">
    <property type="entry name" value="His_PPase_superfam"/>
</dbReference>
<evidence type="ECO:0000313" key="15">
    <source>
        <dbReference type="Proteomes" id="UP000763088"/>
    </source>
</evidence>
<evidence type="ECO:0000256" key="8">
    <source>
        <dbReference type="ARBA" id="ARBA00023136"/>
    </source>
</evidence>
<evidence type="ECO:0000256" key="2">
    <source>
        <dbReference type="ARBA" id="ARBA00008422"/>
    </source>
</evidence>
<reference evidence="14" key="1">
    <citation type="submission" date="2019-04" db="EMBL/GenBank/DDBJ databases">
        <title>Evolution of Biomass-Degrading Anaerobic Consortia Revealed by Metagenomics.</title>
        <authorList>
            <person name="Peng X."/>
        </authorList>
    </citation>
    <scope>NUCLEOTIDE SEQUENCE</scope>
    <source>
        <strain evidence="14">SIG141</strain>
    </source>
</reference>
<evidence type="ECO:0000313" key="14">
    <source>
        <dbReference type="EMBL" id="MBE6266687.1"/>
    </source>
</evidence>
<evidence type="ECO:0000256" key="13">
    <source>
        <dbReference type="ARBA" id="ARBA00043832"/>
    </source>
</evidence>
<comment type="similarity">
    <text evidence="2">Belongs to the histidine acid phosphatase family. MINPP1 subfamily.</text>
</comment>
<protein>
    <recommendedName>
        <fullName evidence="5">Multiple inositol polyphosphate phosphatase 1</fullName>
        <ecNumber evidence="4">3.1.3.62</ecNumber>
        <ecNumber evidence="3">3.1.3.80</ecNumber>
    </recommendedName>
    <alternativeName>
        <fullName evidence="9">2,3-bisphosphoglycerate 3-phosphatase</fullName>
    </alternativeName>
</protein>
<evidence type="ECO:0000256" key="12">
    <source>
        <dbReference type="ARBA" id="ARBA00043691"/>
    </source>
</evidence>
<dbReference type="InterPro" id="IPR000560">
    <property type="entry name" value="His_Pase_clade-2"/>
</dbReference>
<evidence type="ECO:0000256" key="9">
    <source>
        <dbReference type="ARBA" id="ARBA00031642"/>
    </source>
</evidence>
<evidence type="ECO:0000256" key="4">
    <source>
        <dbReference type="ARBA" id="ARBA00013040"/>
    </source>
</evidence>
<dbReference type="PANTHER" id="PTHR20963">
    <property type="entry name" value="MULTIPLE INOSITOL POLYPHOSPHATE PHOSPHATASE-RELATED"/>
    <property type="match status" value="1"/>
</dbReference>
<keyword evidence="7" id="KW-0378">Hydrolase</keyword>
<dbReference type="Gene3D" id="3.40.50.1240">
    <property type="entry name" value="Phosphoglycerate mutase-like"/>
    <property type="match status" value="1"/>
</dbReference>
<comment type="subcellular location">
    <subcellularLocation>
        <location evidence="1">Membrane</location>
    </subcellularLocation>
</comment>
<dbReference type="GO" id="GO:0016020">
    <property type="term" value="C:membrane"/>
    <property type="evidence" value="ECO:0007669"/>
    <property type="project" value="UniProtKB-SubCell"/>
</dbReference>
<comment type="catalytic activity">
    <reaction evidence="11">
        <text>1D-myo-inositol 1,2,4,5,6-pentakisphosphate + H2O = 1D-myo-inositol 1,2,5,6-tetrakisphosphate + phosphate</text>
        <dbReference type="Rhea" id="RHEA:77115"/>
        <dbReference type="ChEBI" id="CHEBI:15377"/>
        <dbReference type="ChEBI" id="CHEBI:43474"/>
        <dbReference type="ChEBI" id="CHEBI:57798"/>
        <dbReference type="ChEBI" id="CHEBI:195535"/>
        <dbReference type="EC" id="3.1.3.62"/>
    </reaction>
    <physiologicalReaction direction="left-to-right" evidence="11">
        <dbReference type="Rhea" id="RHEA:77116"/>
    </physiologicalReaction>
</comment>
<accession>A0A928GH45</accession>
<evidence type="ECO:0000256" key="10">
    <source>
        <dbReference type="ARBA" id="ARBA00043668"/>
    </source>
</evidence>
<dbReference type="GO" id="GO:0034417">
    <property type="term" value="F:bisphosphoglycerate 3-phosphatase activity"/>
    <property type="evidence" value="ECO:0007669"/>
    <property type="project" value="UniProtKB-EC"/>
</dbReference>
<gene>
    <name evidence="14" type="ORF">E7102_09480</name>
</gene>
<name>A0A928GH45_XYLRU</name>
<dbReference type="Proteomes" id="UP000763088">
    <property type="component" value="Unassembled WGS sequence"/>
</dbReference>
<evidence type="ECO:0000256" key="7">
    <source>
        <dbReference type="ARBA" id="ARBA00022801"/>
    </source>
</evidence>
<comment type="catalytic activity">
    <reaction evidence="10">
        <text>1D-myo-inositol 1,2,5,6-tetrakisphosphate + H2O = 1D-myo-inositol 1,2,6-trisphosphate + phosphate</text>
        <dbReference type="Rhea" id="RHEA:77119"/>
        <dbReference type="ChEBI" id="CHEBI:15377"/>
        <dbReference type="ChEBI" id="CHEBI:43474"/>
        <dbReference type="ChEBI" id="CHEBI:195535"/>
        <dbReference type="ChEBI" id="CHEBI:195537"/>
        <dbReference type="EC" id="3.1.3.62"/>
    </reaction>
    <physiologicalReaction direction="left-to-right" evidence="10">
        <dbReference type="Rhea" id="RHEA:77120"/>
    </physiologicalReaction>
</comment>
<comment type="catalytic activity">
    <reaction evidence="13">
        <text>(2R)-2,3-bisphosphoglycerate + H2O = (2R)-2-phosphoglycerate + phosphate</text>
        <dbReference type="Rhea" id="RHEA:27381"/>
        <dbReference type="ChEBI" id="CHEBI:15377"/>
        <dbReference type="ChEBI" id="CHEBI:43474"/>
        <dbReference type="ChEBI" id="CHEBI:58248"/>
        <dbReference type="ChEBI" id="CHEBI:58289"/>
        <dbReference type="EC" id="3.1.3.80"/>
    </reaction>
    <physiologicalReaction direction="left-to-right" evidence="13">
        <dbReference type="Rhea" id="RHEA:27382"/>
    </physiologicalReaction>
</comment>
<evidence type="ECO:0000256" key="6">
    <source>
        <dbReference type="ARBA" id="ARBA00022729"/>
    </source>
</evidence>
<keyword evidence="8" id="KW-0472">Membrane</keyword>
<evidence type="ECO:0000256" key="3">
    <source>
        <dbReference type="ARBA" id="ARBA00012976"/>
    </source>
</evidence>
<dbReference type="EC" id="3.1.3.62" evidence="4"/>
<keyword evidence="6" id="KW-0732">Signal</keyword>
<dbReference type="Pfam" id="PF00328">
    <property type="entry name" value="His_Phos_2"/>
    <property type="match status" value="1"/>
</dbReference>
<organism evidence="14 15">
    <name type="scientific">Xylanibacter ruminicola</name>
    <name type="common">Prevotella ruminicola</name>
    <dbReference type="NCBI Taxonomy" id="839"/>
    <lineage>
        <taxon>Bacteria</taxon>
        <taxon>Pseudomonadati</taxon>
        <taxon>Bacteroidota</taxon>
        <taxon>Bacteroidia</taxon>
        <taxon>Bacteroidales</taxon>
        <taxon>Prevotellaceae</taxon>
        <taxon>Xylanibacter</taxon>
    </lineage>
</organism>
<dbReference type="AlphaFoldDB" id="A0A928GH45"/>
<dbReference type="EMBL" id="SUYD01000011">
    <property type="protein sequence ID" value="MBE6266687.1"/>
    <property type="molecule type" value="Genomic_DNA"/>
</dbReference>
<dbReference type="EC" id="3.1.3.80" evidence="3"/>
<sequence length="433" mass="50283">MRRIIKYIAVVLLTVNCPLSTVHSQIVRDIIKKSPSYSSCNYDVYPDTITAVLTPAPAGKKPFYISHYGRHGSRYISNRNGYEVPYIMMQHADSLDELTPTGRKVLYEMNSIMHDTEGRWGELTGSGKRQLEEIGQRMVRNFPEVLGPGANVKCLSTIVPRCIESMGSTAMKMLQECPTLHITMEASKRNQWFMNHQDKNLRRNYMTKEANKAYQAYTKSRLGNSRLMELIFKNPDIVKEFVDEEFFNYYLMKMALFQFNISYNRNPRLMNLFETDEFYRMWQVDNALWYIQHGACKLNGGRQPYSQRYLLRKIIADADSCIKLDRPGAQLRFGHETVLLPLVCLIGVNGYDLETDNLDEIEAKGWWCSSVFPMGSNLQIIFYRSSPKDQDVLLKVLLNEAEATLPIPTDCAPYYHWQDFRKYCLDKLNSYKK</sequence>
<proteinExistence type="inferred from homology"/>
<evidence type="ECO:0000256" key="11">
    <source>
        <dbReference type="ARBA" id="ARBA00043671"/>
    </source>
</evidence>